<proteinExistence type="predicted"/>
<sequence length="64" mass="7191">MANGENVLHRLRQLLIPGLLNAGESYKLELLNLAVWAKSNPGMGSFYRSQHELVAVFKRQGEPK</sequence>
<reference evidence="2 4" key="2">
    <citation type="submission" date="2020-08" db="EMBL/GenBank/DDBJ databases">
        <title>Genomic Encyclopedia of Type Strains, Phase IV (KMG-IV): sequencing the most valuable type-strain genomes for metagenomic binning, comparative biology and taxonomic classification.</title>
        <authorList>
            <person name="Goeker M."/>
        </authorList>
    </citation>
    <scope>NUCLEOTIDE SEQUENCE [LARGE SCALE GENOMIC DNA]</scope>
    <source>
        <strain evidence="2 4">DSM 10368</strain>
    </source>
</reference>
<protein>
    <submittedName>
        <fullName evidence="1">Uncharacterized protein</fullName>
    </submittedName>
</protein>
<evidence type="ECO:0000313" key="2">
    <source>
        <dbReference type="EMBL" id="MBB3709873.1"/>
    </source>
</evidence>
<dbReference type="AlphaFoldDB" id="A0AAC8YMI0"/>
<dbReference type="Proteomes" id="UP000577697">
    <property type="component" value="Unassembled WGS sequence"/>
</dbReference>
<keyword evidence="4" id="KW-1185">Reference proteome</keyword>
<dbReference type="EMBL" id="JACICB010000037">
    <property type="protein sequence ID" value="MBB3709873.1"/>
    <property type="molecule type" value="Genomic_DNA"/>
</dbReference>
<evidence type="ECO:0000313" key="1">
    <source>
        <dbReference type="EMBL" id="AMS40146.1"/>
    </source>
</evidence>
<organism evidence="1 3">
    <name type="scientific">Aminobacter aminovorans</name>
    <name type="common">Chelatobacter heintzii</name>
    <dbReference type="NCBI Taxonomy" id="83263"/>
    <lineage>
        <taxon>Bacteria</taxon>
        <taxon>Pseudomonadati</taxon>
        <taxon>Pseudomonadota</taxon>
        <taxon>Alphaproteobacteria</taxon>
        <taxon>Hyphomicrobiales</taxon>
        <taxon>Phyllobacteriaceae</taxon>
        <taxon>Aminobacter</taxon>
    </lineage>
</organism>
<dbReference type="KEGG" id="aak:AA2016_1211"/>
<dbReference type="EMBL" id="CP015005">
    <property type="protein sequence ID" value="AMS40146.1"/>
    <property type="molecule type" value="Genomic_DNA"/>
</dbReference>
<evidence type="ECO:0000313" key="3">
    <source>
        <dbReference type="Proteomes" id="UP000075755"/>
    </source>
</evidence>
<name>A0AAC8YMI0_AMIAI</name>
<gene>
    <name evidence="1" type="ORF">AA2016_1211</name>
    <name evidence="2" type="ORF">FHS67_006232</name>
</gene>
<dbReference type="Proteomes" id="UP000075755">
    <property type="component" value="Chromosome"/>
</dbReference>
<accession>A0AAC8YMI0</accession>
<evidence type="ECO:0000313" key="4">
    <source>
        <dbReference type="Proteomes" id="UP000577697"/>
    </source>
</evidence>
<reference evidence="1 3" key="1">
    <citation type="submission" date="2016-03" db="EMBL/GenBank/DDBJ databases">
        <title>Complete genome of Aminobacter aminovorans KCTC 2477.</title>
        <authorList>
            <person name="Kim K.M."/>
        </authorList>
    </citation>
    <scope>NUCLEOTIDE SEQUENCE [LARGE SCALE GENOMIC DNA]</scope>
    <source>
        <strain evidence="1 3">KCTC 2477</strain>
    </source>
</reference>